<dbReference type="PANTHER" id="PTHR15032:SF4">
    <property type="entry name" value="N-ACYL-PHOSPHATIDYLETHANOLAMINE-HYDROLYZING PHOSPHOLIPASE D"/>
    <property type="match status" value="1"/>
</dbReference>
<accession>A0A077WRR7</accession>
<gene>
    <name evidence="2" type="ORF">LRAMOSA10732</name>
</gene>
<dbReference type="PIRSF" id="PIRSF038896">
    <property type="entry name" value="NAPE-PLD"/>
    <property type="match status" value="1"/>
</dbReference>
<evidence type="ECO:0000259" key="1">
    <source>
        <dbReference type="Pfam" id="PF12706"/>
    </source>
</evidence>
<dbReference type="EMBL" id="LK023331">
    <property type="protein sequence ID" value="CDS09372.1"/>
    <property type="molecule type" value="Genomic_DNA"/>
</dbReference>
<dbReference type="AlphaFoldDB" id="A0A077WRR7"/>
<dbReference type="GO" id="GO:0070291">
    <property type="term" value="P:N-acylethanolamine metabolic process"/>
    <property type="evidence" value="ECO:0007669"/>
    <property type="project" value="TreeGrafter"/>
</dbReference>
<dbReference type="SUPFAM" id="SSF56281">
    <property type="entry name" value="Metallo-hydrolase/oxidoreductase"/>
    <property type="match status" value="1"/>
</dbReference>
<dbReference type="GO" id="GO:0005737">
    <property type="term" value="C:cytoplasm"/>
    <property type="evidence" value="ECO:0007669"/>
    <property type="project" value="TreeGrafter"/>
</dbReference>
<protein>
    <recommendedName>
        <fullName evidence="1">Metallo-beta-lactamase domain-containing protein</fullName>
    </recommendedName>
</protein>
<dbReference type="Pfam" id="PF12706">
    <property type="entry name" value="Lactamase_B_2"/>
    <property type="match status" value="1"/>
</dbReference>
<dbReference type="InterPro" id="IPR024884">
    <property type="entry name" value="NAPE-PLD"/>
</dbReference>
<organism evidence="2">
    <name type="scientific">Lichtheimia ramosa</name>
    <dbReference type="NCBI Taxonomy" id="688394"/>
    <lineage>
        <taxon>Eukaryota</taxon>
        <taxon>Fungi</taxon>
        <taxon>Fungi incertae sedis</taxon>
        <taxon>Mucoromycota</taxon>
        <taxon>Mucoromycotina</taxon>
        <taxon>Mucoromycetes</taxon>
        <taxon>Mucorales</taxon>
        <taxon>Lichtheimiaceae</taxon>
        <taxon>Lichtheimia</taxon>
    </lineage>
</organism>
<dbReference type="InterPro" id="IPR036866">
    <property type="entry name" value="RibonucZ/Hydroxyglut_hydro"/>
</dbReference>
<dbReference type="PANTHER" id="PTHR15032">
    <property type="entry name" value="N-ACYL-PHOSPHATIDYLETHANOLAMINE-HYDROLYZING PHOSPHOLIPASE D"/>
    <property type="match status" value="1"/>
</dbReference>
<dbReference type="OrthoDB" id="332863at2759"/>
<dbReference type="GO" id="GO:0070292">
    <property type="term" value="P:N-acylphosphatidylethanolamine metabolic process"/>
    <property type="evidence" value="ECO:0007669"/>
    <property type="project" value="TreeGrafter"/>
</dbReference>
<name>A0A077WRR7_9FUNG</name>
<evidence type="ECO:0000313" key="2">
    <source>
        <dbReference type="EMBL" id="CDS09372.1"/>
    </source>
</evidence>
<dbReference type="InterPro" id="IPR001279">
    <property type="entry name" value="Metallo-B-lactamas"/>
</dbReference>
<sequence>MPVNNKRLSFANFPIPFDHPYTLPTLIVAVTASSLVYYYLQSSHKADLIEAVRLRDIKKRRHLKRADQRYASLKVEGKFVNPFGEWREVQWWETALFWLLRYKGNGVPKSAKELDETMPVVKPSFDIMFPSAKMTESWVNVNRVSDSNDGSLSSMPPVAFTWLGQSTCLIRVENLVILTDPVFTRCTVNDHLGPKRLRPIPCTLEEIQPYLDIVLVSHDHFDHLDQQVVMKLGNAVTWYVPLGLRQWFVKRGIENVIELDWWQEVHHNGDHDTMVACVPAMHWSGHRTLFDKNTTLWGSFVVKTKSHSIFFCGDTGYSPELYKAIGERYAPFSLAAMPIGSFKPEVLMEHLHMGPSDAVKVHYDIGRPRISVGIHWGTFIMSDEHYMEPVKQLKEAWKQIGIEKASVVDQDNTRFITTSIGETICID</sequence>
<feature type="domain" description="Metallo-beta-lactamase" evidence="1">
    <location>
        <begin position="177"/>
        <end position="376"/>
    </location>
</feature>
<reference evidence="2" key="1">
    <citation type="journal article" date="2014" name="Genome Announc.">
        <title>De novo whole-genome sequence and genome annotation of Lichtheimia ramosa.</title>
        <authorList>
            <person name="Linde J."/>
            <person name="Schwartze V."/>
            <person name="Binder U."/>
            <person name="Lass-Florl C."/>
            <person name="Voigt K."/>
            <person name="Horn F."/>
        </authorList>
    </citation>
    <scope>NUCLEOTIDE SEQUENCE</scope>
    <source>
        <strain evidence="2">JMRC FSU:6197</strain>
    </source>
</reference>
<dbReference type="GO" id="GO:0008270">
    <property type="term" value="F:zinc ion binding"/>
    <property type="evidence" value="ECO:0007669"/>
    <property type="project" value="InterPro"/>
</dbReference>
<dbReference type="GO" id="GO:0070290">
    <property type="term" value="F:N-acylphosphatidylethanolamine-specific phospholipase D activity"/>
    <property type="evidence" value="ECO:0007669"/>
    <property type="project" value="InterPro"/>
</dbReference>
<proteinExistence type="predicted"/>
<dbReference type="Gene3D" id="3.60.15.10">
    <property type="entry name" value="Ribonuclease Z/Hydroxyacylglutathione hydrolase-like"/>
    <property type="match status" value="1"/>
</dbReference>